<evidence type="ECO:0000313" key="2">
    <source>
        <dbReference type="EMBL" id="AXV67549.1"/>
    </source>
</evidence>
<gene>
    <name evidence="2" type="ORF">D0907_19820</name>
</gene>
<sequence length="156" mass="17599">MIKKLILLLSFIAVFIAGFMVGIYTLPILTATPAPAITTLQQHANRALFKGEFKTNLKGSDSLHYGDGMVYLSNDAISMQGKLTPGPDYQLYLSHQFIDNEKDFLSYKGTMQRIAEVRSFNGFKIRVPQGVNISEYNTVIIWCESFNEFITAARYQ</sequence>
<dbReference type="Proteomes" id="UP000264605">
    <property type="component" value="Plasmid unnamed1"/>
</dbReference>
<evidence type="ECO:0000313" key="3">
    <source>
        <dbReference type="Proteomes" id="UP000264605"/>
    </source>
</evidence>
<dbReference type="AlphaFoldDB" id="A0AAD0S3Q3"/>
<keyword evidence="2" id="KW-0614">Plasmid</keyword>
<geneLocation type="plasmid" evidence="2 3">
    <name>unnamed1</name>
</geneLocation>
<dbReference type="InterPro" id="IPR019545">
    <property type="entry name" value="DM13_domain"/>
</dbReference>
<reference evidence="2 3" key="1">
    <citation type="submission" date="2018-08" db="EMBL/GenBank/DDBJ databases">
        <title>Draft genome sequence of Pseudoalteromonas donghaensis HJ51.</title>
        <authorList>
            <person name="Oh J."/>
            <person name="Roh D."/>
        </authorList>
    </citation>
    <scope>NUCLEOTIDE SEQUENCE [LARGE SCALE GENOMIC DNA]</scope>
    <source>
        <strain evidence="2 3">HJ51</strain>
        <plasmid evidence="2 3">unnamed1</plasmid>
    </source>
</reference>
<dbReference type="EMBL" id="CP032091">
    <property type="protein sequence ID" value="AXV67549.1"/>
    <property type="molecule type" value="Genomic_DNA"/>
</dbReference>
<evidence type="ECO:0000259" key="1">
    <source>
        <dbReference type="PROSITE" id="PS51549"/>
    </source>
</evidence>
<dbReference type="Pfam" id="PF10517">
    <property type="entry name" value="DM13"/>
    <property type="match status" value="1"/>
</dbReference>
<organism evidence="2 3">
    <name type="scientific">Pseudoalteromonas lipolytica</name>
    <dbReference type="NCBI Taxonomy" id="570156"/>
    <lineage>
        <taxon>Bacteria</taxon>
        <taxon>Pseudomonadati</taxon>
        <taxon>Pseudomonadota</taxon>
        <taxon>Gammaproteobacteria</taxon>
        <taxon>Alteromonadales</taxon>
        <taxon>Pseudoalteromonadaceae</taxon>
        <taxon>Pseudoalteromonas</taxon>
    </lineage>
</organism>
<dbReference type="KEGG" id="pdj:D0907_19820"/>
<dbReference type="PROSITE" id="PS51549">
    <property type="entry name" value="DM13"/>
    <property type="match status" value="1"/>
</dbReference>
<proteinExistence type="predicted"/>
<protein>
    <recommendedName>
        <fullName evidence="1">DM13 domain-containing protein</fullName>
    </recommendedName>
</protein>
<feature type="domain" description="DM13" evidence="1">
    <location>
        <begin position="51"/>
        <end position="156"/>
    </location>
</feature>
<dbReference type="RefSeq" id="WP_118845257.1">
    <property type="nucleotide sequence ID" value="NZ_CP032091.1"/>
</dbReference>
<accession>A0AAD0S3Q3</accession>
<dbReference type="GeneID" id="99507738"/>
<name>A0AAD0S3Q3_9GAMM</name>